<dbReference type="Proteomes" id="UP000541033">
    <property type="component" value="Unassembled WGS sequence"/>
</dbReference>
<dbReference type="AlphaFoldDB" id="A0A7X5TSS8"/>
<evidence type="ECO:0000256" key="4">
    <source>
        <dbReference type="SAM" id="SignalP"/>
    </source>
</evidence>
<dbReference type="EMBL" id="JAAMOX010000001">
    <property type="protein sequence ID" value="NIH53841.1"/>
    <property type="molecule type" value="Genomic_DNA"/>
</dbReference>
<evidence type="ECO:0000256" key="3">
    <source>
        <dbReference type="ARBA" id="ARBA00022729"/>
    </source>
</evidence>
<dbReference type="GO" id="GO:0055052">
    <property type="term" value="C:ATP-binding cassette (ABC) transporter complex, substrate-binding subunit-containing"/>
    <property type="evidence" value="ECO:0007669"/>
    <property type="project" value="TreeGrafter"/>
</dbReference>
<dbReference type="GO" id="GO:1901982">
    <property type="term" value="F:maltose binding"/>
    <property type="evidence" value="ECO:0007669"/>
    <property type="project" value="TreeGrafter"/>
</dbReference>
<protein>
    <submittedName>
        <fullName evidence="5">N,N'-diacetylchitobiose transport system substrate-binding protein</fullName>
    </submittedName>
</protein>
<keyword evidence="2" id="KW-0813">Transport</keyword>
<accession>A0A7X5TSS8</accession>
<keyword evidence="6" id="KW-1185">Reference proteome</keyword>
<gene>
    <name evidence="5" type="ORF">FHX76_001709</name>
</gene>
<organism evidence="5 6">
    <name type="scientific">Lysinibacter cavernae</name>
    <dbReference type="NCBI Taxonomy" id="1640652"/>
    <lineage>
        <taxon>Bacteria</taxon>
        <taxon>Bacillati</taxon>
        <taxon>Actinomycetota</taxon>
        <taxon>Actinomycetes</taxon>
        <taxon>Micrococcales</taxon>
        <taxon>Microbacteriaceae</taxon>
        <taxon>Lysinibacter</taxon>
    </lineage>
</organism>
<dbReference type="GO" id="GO:0015768">
    <property type="term" value="P:maltose transport"/>
    <property type="evidence" value="ECO:0007669"/>
    <property type="project" value="TreeGrafter"/>
</dbReference>
<dbReference type="PROSITE" id="PS51257">
    <property type="entry name" value="PROKAR_LIPOPROTEIN"/>
    <property type="match status" value="1"/>
</dbReference>
<reference evidence="5 6" key="1">
    <citation type="submission" date="2020-02" db="EMBL/GenBank/DDBJ databases">
        <title>Sequencing the genomes of 1000 actinobacteria strains.</title>
        <authorList>
            <person name="Klenk H.-P."/>
        </authorList>
    </citation>
    <scope>NUCLEOTIDE SEQUENCE [LARGE SCALE GENOMIC DNA]</scope>
    <source>
        <strain evidence="5 6">DSM 27960</strain>
    </source>
</reference>
<keyword evidence="3 4" id="KW-0732">Signal</keyword>
<dbReference type="Gene3D" id="3.40.190.10">
    <property type="entry name" value="Periplasmic binding protein-like II"/>
    <property type="match status" value="1"/>
</dbReference>
<name>A0A7X5TSS8_9MICO</name>
<comment type="similarity">
    <text evidence="1">Belongs to the bacterial solute-binding protein 1 family.</text>
</comment>
<dbReference type="GO" id="GO:0042956">
    <property type="term" value="P:maltodextrin transmembrane transport"/>
    <property type="evidence" value="ECO:0007669"/>
    <property type="project" value="TreeGrafter"/>
</dbReference>
<evidence type="ECO:0000256" key="1">
    <source>
        <dbReference type="ARBA" id="ARBA00008520"/>
    </source>
</evidence>
<dbReference type="Pfam" id="PF13416">
    <property type="entry name" value="SBP_bac_8"/>
    <property type="match status" value="1"/>
</dbReference>
<dbReference type="PANTHER" id="PTHR30061:SF50">
    <property type="entry name" value="MALTOSE_MALTODEXTRIN-BINDING PERIPLASMIC PROTEIN"/>
    <property type="match status" value="1"/>
</dbReference>
<dbReference type="RefSeq" id="WP_167149787.1">
    <property type="nucleotide sequence ID" value="NZ_JAAMOX010000001.1"/>
</dbReference>
<dbReference type="InterPro" id="IPR006059">
    <property type="entry name" value="SBP"/>
</dbReference>
<feature type="signal peptide" evidence="4">
    <location>
        <begin position="1"/>
        <end position="22"/>
    </location>
</feature>
<evidence type="ECO:0000313" key="5">
    <source>
        <dbReference type="EMBL" id="NIH53841.1"/>
    </source>
</evidence>
<sequence length="435" mass="46166">MKKKLGVLALLTASALALTSCASGGADDSASGDSKGENITLWVMGGDTPDELRDYLKSEYKATNGGTLKIEEQDWTDAVAKLTTALPDKANTPDVVEIGNTWSPTFSTAGAFTDLSDMYEELGGDKLLQSFVEVGEVDGAQYALPYYFGSRYNFYRKDIWEAAGKTVPTTLEEFNSTVASLRTDAQSGFYLGGSDWRNAVSWVFANDGELAKKEGDEWVSTLSDPNTIAGLEQFQTLFKNASNAPATEDDSTPWININDNAATGQPEAATIIAPGWAHNSIGDPVKVKDPDTGEETDGVEWNDDKFGIFVLPGVDGGAAPVFAGGSNIAISAASSKQDGAKDLMRIIFSPEYQKMLGENGLGPANLDYADSLGDDQFAKALVESAEHSKLTPAAPGWAAVEGAKLPEEFFGKVAAGGDIPALAKEYDEKISALLN</sequence>
<evidence type="ECO:0000256" key="2">
    <source>
        <dbReference type="ARBA" id="ARBA00022448"/>
    </source>
</evidence>
<dbReference type="PANTHER" id="PTHR30061">
    <property type="entry name" value="MALTOSE-BINDING PERIPLASMIC PROTEIN"/>
    <property type="match status" value="1"/>
</dbReference>
<feature type="chain" id="PRO_5031324452" evidence="4">
    <location>
        <begin position="23"/>
        <end position="435"/>
    </location>
</feature>
<proteinExistence type="inferred from homology"/>
<comment type="caution">
    <text evidence="5">The sequence shown here is derived from an EMBL/GenBank/DDBJ whole genome shotgun (WGS) entry which is preliminary data.</text>
</comment>
<dbReference type="SUPFAM" id="SSF53850">
    <property type="entry name" value="Periplasmic binding protein-like II"/>
    <property type="match status" value="1"/>
</dbReference>
<evidence type="ECO:0000313" key="6">
    <source>
        <dbReference type="Proteomes" id="UP000541033"/>
    </source>
</evidence>